<reference evidence="2" key="1">
    <citation type="submission" date="2016-06" db="EMBL/GenBank/DDBJ databases">
        <title>Parallel loss of symbiosis genes in relatives of nitrogen-fixing non-legume Parasponia.</title>
        <authorList>
            <person name="Van Velzen R."/>
            <person name="Holmer R."/>
            <person name="Bu F."/>
            <person name="Rutten L."/>
            <person name="Van Zeijl A."/>
            <person name="Liu W."/>
            <person name="Santuari L."/>
            <person name="Cao Q."/>
            <person name="Sharma T."/>
            <person name="Shen D."/>
            <person name="Roswanjaya Y."/>
            <person name="Wardhani T."/>
            <person name="Kalhor M.S."/>
            <person name="Jansen J."/>
            <person name="Van den Hoogen J."/>
            <person name="Gungor B."/>
            <person name="Hartog M."/>
            <person name="Hontelez J."/>
            <person name="Verver J."/>
            <person name="Yang W.-C."/>
            <person name="Schijlen E."/>
            <person name="Repin R."/>
            <person name="Schilthuizen M."/>
            <person name="Schranz E."/>
            <person name="Heidstra R."/>
            <person name="Miyata K."/>
            <person name="Fedorova E."/>
            <person name="Kohlen W."/>
            <person name="Bisseling T."/>
            <person name="Smit S."/>
            <person name="Geurts R."/>
        </authorList>
    </citation>
    <scope>NUCLEOTIDE SEQUENCE [LARGE SCALE GENOMIC DNA]</scope>
    <source>
        <strain evidence="2">cv. RG33-2</strain>
    </source>
</reference>
<dbReference type="EMBL" id="JXTC01000064">
    <property type="protein sequence ID" value="PON92542.1"/>
    <property type="molecule type" value="Genomic_DNA"/>
</dbReference>
<dbReference type="OrthoDB" id="1750738at2759"/>
<protein>
    <recommendedName>
        <fullName evidence="3">RNase H type-1 domain-containing protein</fullName>
    </recommendedName>
</protein>
<evidence type="ECO:0008006" key="3">
    <source>
        <dbReference type="Google" id="ProtNLM"/>
    </source>
</evidence>
<keyword evidence="2" id="KW-1185">Reference proteome</keyword>
<dbReference type="AlphaFoldDB" id="A0A2P5F456"/>
<evidence type="ECO:0000313" key="1">
    <source>
        <dbReference type="EMBL" id="PON92542.1"/>
    </source>
</evidence>
<comment type="caution">
    <text evidence="1">The sequence shown here is derived from an EMBL/GenBank/DDBJ whole genome shotgun (WGS) entry which is preliminary data.</text>
</comment>
<name>A0A2P5F456_TREOI</name>
<accession>A0A2P5F456</accession>
<organism evidence="1 2">
    <name type="scientific">Trema orientale</name>
    <name type="common">Charcoal tree</name>
    <name type="synonym">Celtis orientalis</name>
    <dbReference type="NCBI Taxonomy" id="63057"/>
    <lineage>
        <taxon>Eukaryota</taxon>
        <taxon>Viridiplantae</taxon>
        <taxon>Streptophyta</taxon>
        <taxon>Embryophyta</taxon>
        <taxon>Tracheophyta</taxon>
        <taxon>Spermatophyta</taxon>
        <taxon>Magnoliopsida</taxon>
        <taxon>eudicotyledons</taxon>
        <taxon>Gunneridae</taxon>
        <taxon>Pentapetalae</taxon>
        <taxon>rosids</taxon>
        <taxon>fabids</taxon>
        <taxon>Rosales</taxon>
        <taxon>Cannabaceae</taxon>
        <taxon>Trema</taxon>
    </lineage>
</organism>
<dbReference type="InParanoid" id="A0A2P5F456"/>
<dbReference type="Proteomes" id="UP000237000">
    <property type="component" value="Unassembled WGS sequence"/>
</dbReference>
<gene>
    <name evidence="1" type="ORF">TorRG33x02_116360</name>
</gene>
<proteinExistence type="predicted"/>
<sequence length="75" mass="8704">MLDLQIFCWEDVGFWLFEIQEAHDKLRVEMSRRLPQDQHWHPPELGLLKLNVDAAINTYSNSIGIAAVIRDGEGR</sequence>
<evidence type="ECO:0000313" key="2">
    <source>
        <dbReference type="Proteomes" id="UP000237000"/>
    </source>
</evidence>